<protein>
    <submittedName>
        <fullName evidence="2">Uncharacterized protein</fullName>
    </submittedName>
</protein>
<evidence type="ECO:0000256" key="1">
    <source>
        <dbReference type="SAM" id="Phobius"/>
    </source>
</evidence>
<dbReference type="AlphaFoldDB" id="A0A9D1NKH3"/>
<reference evidence="2" key="1">
    <citation type="submission" date="2020-10" db="EMBL/GenBank/DDBJ databases">
        <authorList>
            <person name="Gilroy R."/>
        </authorList>
    </citation>
    <scope>NUCLEOTIDE SEQUENCE</scope>
    <source>
        <strain evidence="2">10669</strain>
    </source>
</reference>
<keyword evidence="1" id="KW-1133">Transmembrane helix</keyword>
<keyword evidence="1" id="KW-0812">Transmembrane</keyword>
<keyword evidence="1" id="KW-0472">Membrane</keyword>
<feature type="transmembrane region" description="Helical" evidence="1">
    <location>
        <begin position="139"/>
        <end position="162"/>
    </location>
</feature>
<feature type="transmembrane region" description="Helical" evidence="1">
    <location>
        <begin position="102"/>
        <end position="127"/>
    </location>
</feature>
<dbReference type="Proteomes" id="UP000886812">
    <property type="component" value="Unassembled WGS sequence"/>
</dbReference>
<evidence type="ECO:0000313" key="2">
    <source>
        <dbReference type="EMBL" id="HIV04506.1"/>
    </source>
</evidence>
<feature type="transmembrane region" description="Helical" evidence="1">
    <location>
        <begin position="168"/>
        <end position="191"/>
    </location>
</feature>
<name>A0A9D1NKH3_9BACT</name>
<organism evidence="2 3">
    <name type="scientific">Candidatus Spyradosoma merdigallinarum</name>
    <dbReference type="NCBI Taxonomy" id="2840950"/>
    <lineage>
        <taxon>Bacteria</taxon>
        <taxon>Pseudomonadati</taxon>
        <taxon>Verrucomicrobiota</taxon>
        <taxon>Opitutia</taxon>
        <taxon>Opitutia incertae sedis</taxon>
        <taxon>Candidatus Spyradosoma</taxon>
    </lineage>
</organism>
<feature type="transmembrane region" description="Helical" evidence="1">
    <location>
        <begin position="12"/>
        <end position="34"/>
    </location>
</feature>
<reference evidence="2" key="2">
    <citation type="journal article" date="2021" name="PeerJ">
        <title>Extensive microbial diversity within the chicken gut microbiome revealed by metagenomics and culture.</title>
        <authorList>
            <person name="Gilroy R."/>
            <person name="Ravi A."/>
            <person name="Getino M."/>
            <person name="Pursley I."/>
            <person name="Horton D.L."/>
            <person name="Alikhan N.F."/>
            <person name="Baker D."/>
            <person name="Gharbi K."/>
            <person name="Hall N."/>
            <person name="Watson M."/>
            <person name="Adriaenssens E.M."/>
            <person name="Foster-Nyarko E."/>
            <person name="Jarju S."/>
            <person name="Secka A."/>
            <person name="Antonio M."/>
            <person name="Oren A."/>
            <person name="Chaudhuri R.R."/>
            <person name="La Ragione R."/>
            <person name="Hildebrand F."/>
            <person name="Pallen M.J."/>
        </authorList>
    </citation>
    <scope>NUCLEOTIDE SEQUENCE</scope>
    <source>
        <strain evidence="2">10669</strain>
    </source>
</reference>
<dbReference type="EMBL" id="DVOG01000132">
    <property type="protein sequence ID" value="HIV04506.1"/>
    <property type="molecule type" value="Genomic_DNA"/>
</dbReference>
<evidence type="ECO:0000313" key="3">
    <source>
        <dbReference type="Proteomes" id="UP000886812"/>
    </source>
</evidence>
<accession>A0A9D1NKH3</accession>
<sequence>MRERLKKIFSSGAFFWIPGCAAAYLWIFLAGTAADALSPLNLDVFAPGILVVVPALLMPLQRGFAVALVSGLLFDASLPIPYETMEAALGASAEYVSLFGETAVNVPSTTGFGMMWTAIFFFVLRFFRRFVAEDSPREWLFCALAVNFVIFLLWACGIGWSRLGTAEFWLSFAADALTASAFIVLLGWWYFDAVVSLYRICGADLLGEEREAAA</sequence>
<gene>
    <name evidence="2" type="ORF">IAC75_05085</name>
</gene>
<comment type="caution">
    <text evidence="2">The sequence shown here is derived from an EMBL/GenBank/DDBJ whole genome shotgun (WGS) entry which is preliminary data.</text>
</comment>
<proteinExistence type="predicted"/>
<feature type="transmembrane region" description="Helical" evidence="1">
    <location>
        <begin position="40"/>
        <end position="57"/>
    </location>
</feature>